<name>A0A8J5J6G9_HOMAM</name>
<proteinExistence type="predicted"/>
<dbReference type="Proteomes" id="UP000747542">
    <property type="component" value="Unassembled WGS sequence"/>
</dbReference>
<feature type="region of interest" description="Disordered" evidence="1">
    <location>
        <begin position="133"/>
        <end position="156"/>
    </location>
</feature>
<keyword evidence="2" id="KW-0812">Transmembrane</keyword>
<keyword evidence="4" id="KW-1185">Reference proteome</keyword>
<feature type="transmembrane region" description="Helical" evidence="2">
    <location>
        <begin position="41"/>
        <end position="58"/>
    </location>
</feature>
<reference evidence="3" key="1">
    <citation type="journal article" date="2021" name="Sci. Adv.">
        <title>The American lobster genome reveals insights on longevity, neural, and immune adaptations.</title>
        <authorList>
            <person name="Polinski J.M."/>
            <person name="Zimin A.V."/>
            <person name="Clark K.F."/>
            <person name="Kohn A.B."/>
            <person name="Sadowski N."/>
            <person name="Timp W."/>
            <person name="Ptitsyn A."/>
            <person name="Khanna P."/>
            <person name="Romanova D.Y."/>
            <person name="Williams P."/>
            <person name="Greenwood S.J."/>
            <person name="Moroz L.L."/>
            <person name="Walt D.R."/>
            <person name="Bodnar A.G."/>
        </authorList>
    </citation>
    <scope>NUCLEOTIDE SEQUENCE</scope>
    <source>
        <strain evidence="3">GMGI-L3</strain>
    </source>
</reference>
<evidence type="ECO:0000313" key="3">
    <source>
        <dbReference type="EMBL" id="KAG7153887.1"/>
    </source>
</evidence>
<evidence type="ECO:0000313" key="4">
    <source>
        <dbReference type="Proteomes" id="UP000747542"/>
    </source>
</evidence>
<evidence type="ECO:0000256" key="1">
    <source>
        <dbReference type="SAM" id="MobiDB-lite"/>
    </source>
</evidence>
<dbReference type="AlphaFoldDB" id="A0A8J5J6G9"/>
<keyword evidence="2" id="KW-0472">Membrane</keyword>
<feature type="region of interest" description="Disordered" evidence="1">
    <location>
        <begin position="292"/>
        <end position="313"/>
    </location>
</feature>
<dbReference type="EMBL" id="JAHLQT010046276">
    <property type="protein sequence ID" value="KAG7153887.1"/>
    <property type="molecule type" value="Genomic_DNA"/>
</dbReference>
<protein>
    <submittedName>
        <fullName evidence="3">Uncharacterized protein</fullName>
    </submittedName>
</protein>
<accession>A0A8J5J6G9</accession>
<evidence type="ECO:0000256" key="2">
    <source>
        <dbReference type="SAM" id="Phobius"/>
    </source>
</evidence>
<keyword evidence="2" id="KW-1133">Transmembrane helix</keyword>
<comment type="caution">
    <text evidence="3">The sequence shown here is derived from an EMBL/GenBank/DDBJ whole genome shotgun (WGS) entry which is preliminary data.</text>
</comment>
<sequence>MHQTAVPTAVWQRRTNKIIAAGITIIGLTMMLSLIPQCIYIGIVFVTFALIWLGWMTMKEKKIEPPRPEGEHPASPVLFLVASHHLRQDLFRKLKIKYLIVQPASPDFPRACEDSYKIKVSCAPLLPPIHQDPTVTKGQRPWLSSRGPTLPDPEDKPPTYDQILKLDGLPPDYYSVLSEKPPRYEDVSPAMGWGACALPTEFYTTELPCVHTTTVGSSVPLEVALHPESASSFLNESPSSWSAQSVLSTTYTAAQNPSFASDNPSFQPTVEDGNVKDFLTYLEITKDNGSFQEERREFGREDANKVDTEFSNI</sequence>
<gene>
    <name evidence="3" type="ORF">Hamer_G017708</name>
</gene>
<organism evidence="3 4">
    <name type="scientific">Homarus americanus</name>
    <name type="common">American lobster</name>
    <dbReference type="NCBI Taxonomy" id="6706"/>
    <lineage>
        <taxon>Eukaryota</taxon>
        <taxon>Metazoa</taxon>
        <taxon>Ecdysozoa</taxon>
        <taxon>Arthropoda</taxon>
        <taxon>Crustacea</taxon>
        <taxon>Multicrustacea</taxon>
        <taxon>Malacostraca</taxon>
        <taxon>Eumalacostraca</taxon>
        <taxon>Eucarida</taxon>
        <taxon>Decapoda</taxon>
        <taxon>Pleocyemata</taxon>
        <taxon>Astacidea</taxon>
        <taxon>Nephropoidea</taxon>
        <taxon>Nephropidae</taxon>
        <taxon>Homarus</taxon>
    </lineage>
</organism>